<organism evidence="15 16">
    <name type="scientific">Umbra pygmaea</name>
    <name type="common">Eastern mudminnow</name>
    <dbReference type="NCBI Taxonomy" id="75934"/>
    <lineage>
        <taxon>Eukaryota</taxon>
        <taxon>Metazoa</taxon>
        <taxon>Chordata</taxon>
        <taxon>Craniata</taxon>
        <taxon>Vertebrata</taxon>
        <taxon>Euteleostomi</taxon>
        <taxon>Actinopterygii</taxon>
        <taxon>Neopterygii</taxon>
        <taxon>Teleostei</taxon>
        <taxon>Protacanthopterygii</taxon>
        <taxon>Esociformes</taxon>
        <taxon>Umbridae</taxon>
        <taxon>Umbra</taxon>
    </lineage>
</organism>
<keyword evidence="10" id="KW-0804">Transcription</keyword>
<dbReference type="Gene3D" id="3.30.160.60">
    <property type="entry name" value="Classic Zinc Finger"/>
    <property type="match status" value="6"/>
</dbReference>
<sequence>MQFSLSVCEDEVPPEQQHCEQEWSPSLGQELDPIQIKEEQEDLRTSQEKEQLQCLDADNTEFSVSPSCVKSECDQVNSIQCLSSAQTQTVGNRETEAKPVDITPLISVAHIKKEDTACDLPDNQNIFSNHTSVVSNNPVGLDSCSLLDPHPSVGEQCSKPSTTSGKLPCRFGELFALKADMQRHVTPAKKRPSDCFFCKKRFNSTCKLKAHVRLCHVEKPCICLYCCKNFQNKGHLSRHMRIHTGEKPFCCGDCGKTFNQKGHLIKHVRTHTGEKPFSCGECGKSFNRRDTLNLHILNHTGDKLFSCDFCNKKFSQKGILTKHVRTHTGEKPFNCSDCRKSFLQKGDLRRHMLTHTGEKPFRCGECGEYFNRKDNLNLHVLTHENIHKQPIISD</sequence>
<dbReference type="FunFam" id="3.30.160.60:FF:002343">
    <property type="entry name" value="Zinc finger protein 33A"/>
    <property type="match status" value="2"/>
</dbReference>
<evidence type="ECO:0000256" key="10">
    <source>
        <dbReference type="ARBA" id="ARBA00023163"/>
    </source>
</evidence>
<dbReference type="AlphaFoldDB" id="A0ABD0XEE6"/>
<keyword evidence="5" id="KW-0677">Repeat</keyword>
<dbReference type="SUPFAM" id="SSF57667">
    <property type="entry name" value="beta-beta-alpha zinc fingers"/>
    <property type="match status" value="4"/>
</dbReference>
<feature type="domain" description="C2H2-type" evidence="14">
    <location>
        <begin position="221"/>
        <end position="248"/>
    </location>
</feature>
<evidence type="ECO:0000256" key="5">
    <source>
        <dbReference type="ARBA" id="ARBA00022737"/>
    </source>
</evidence>
<evidence type="ECO:0000256" key="3">
    <source>
        <dbReference type="ARBA" id="ARBA00006991"/>
    </source>
</evidence>
<evidence type="ECO:0000313" key="16">
    <source>
        <dbReference type="Proteomes" id="UP001557470"/>
    </source>
</evidence>
<evidence type="ECO:0000256" key="2">
    <source>
        <dbReference type="ARBA" id="ARBA00004123"/>
    </source>
</evidence>
<comment type="function">
    <text evidence="1">May be involved in transcriptional regulation.</text>
</comment>
<evidence type="ECO:0000256" key="9">
    <source>
        <dbReference type="ARBA" id="ARBA00023125"/>
    </source>
</evidence>
<accession>A0ABD0XEE6</accession>
<name>A0ABD0XEE6_UMBPY</name>
<feature type="domain" description="C2H2-type" evidence="14">
    <location>
        <begin position="277"/>
        <end position="304"/>
    </location>
</feature>
<dbReference type="PANTHER" id="PTHR24390">
    <property type="entry name" value="ZINC FINGER PROTEIN"/>
    <property type="match status" value="1"/>
</dbReference>
<comment type="subcellular location">
    <subcellularLocation>
        <location evidence="2">Nucleus</location>
    </subcellularLocation>
</comment>
<keyword evidence="8" id="KW-0805">Transcription regulation</keyword>
<dbReference type="EMBL" id="JAGEUA010000002">
    <property type="protein sequence ID" value="KAL1006062.1"/>
    <property type="molecule type" value="Genomic_DNA"/>
</dbReference>
<dbReference type="GO" id="GO:0003677">
    <property type="term" value="F:DNA binding"/>
    <property type="evidence" value="ECO:0007669"/>
    <property type="project" value="UniProtKB-KW"/>
</dbReference>
<evidence type="ECO:0000256" key="13">
    <source>
        <dbReference type="SAM" id="MobiDB-lite"/>
    </source>
</evidence>
<dbReference type="FunFam" id="3.30.160.60:FF:001325">
    <property type="entry name" value="zinc finger protein 200"/>
    <property type="match status" value="1"/>
</dbReference>
<evidence type="ECO:0000256" key="1">
    <source>
        <dbReference type="ARBA" id="ARBA00003767"/>
    </source>
</evidence>
<evidence type="ECO:0000256" key="11">
    <source>
        <dbReference type="ARBA" id="ARBA00023242"/>
    </source>
</evidence>
<evidence type="ECO:0000256" key="12">
    <source>
        <dbReference type="PROSITE-ProRule" id="PRU00042"/>
    </source>
</evidence>
<dbReference type="Pfam" id="PF00096">
    <property type="entry name" value="zf-C2H2"/>
    <property type="match status" value="4"/>
</dbReference>
<dbReference type="Proteomes" id="UP001557470">
    <property type="component" value="Unassembled WGS sequence"/>
</dbReference>
<feature type="domain" description="C2H2-type" evidence="14">
    <location>
        <begin position="249"/>
        <end position="276"/>
    </location>
</feature>
<keyword evidence="7" id="KW-0862">Zinc</keyword>
<feature type="region of interest" description="Disordered" evidence="13">
    <location>
        <begin position="1"/>
        <end position="29"/>
    </location>
</feature>
<protein>
    <recommendedName>
        <fullName evidence="14">C2H2-type domain-containing protein</fullName>
    </recommendedName>
</protein>
<feature type="domain" description="C2H2-type" evidence="14">
    <location>
        <begin position="333"/>
        <end position="360"/>
    </location>
</feature>
<dbReference type="PROSITE" id="PS00028">
    <property type="entry name" value="ZINC_FINGER_C2H2_1"/>
    <property type="match status" value="7"/>
</dbReference>
<dbReference type="PANTHER" id="PTHR24390:SF159">
    <property type="entry name" value="GROWTH FACTOR INDEPENDENT 1 TRANSCRIPTIONAL REPRESSOR"/>
    <property type="match status" value="1"/>
</dbReference>
<dbReference type="FunFam" id="3.30.160.60:FF:001498">
    <property type="entry name" value="Zinc finger protein 404"/>
    <property type="match status" value="1"/>
</dbReference>
<gene>
    <name evidence="15" type="ORF">UPYG_G00067350</name>
</gene>
<dbReference type="PROSITE" id="PS50157">
    <property type="entry name" value="ZINC_FINGER_C2H2_2"/>
    <property type="match status" value="7"/>
</dbReference>
<reference evidence="15 16" key="1">
    <citation type="submission" date="2024-06" db="EMBL/GenBank/DDBJ databases">
        <authorList>
            <person name="Pan Q."/>
            <person name="Wen M."/>
            <person name="Jouanno E."/>
            <person name="Zahm M."/>
            <person name="Klopp C."/>
            <person name="Cabau C."/>
            <person name="Louis A."/>
            <person name="Berthelot C."/>
            <person name="Parey E."/>
            <person name="Roest Crollius H."/>
            <person name="Montfort J."/>
            <person name="Robinson-Rechavi M."/>
            <person name="Bouchez O."/>
            <person name="Lampietro C."/>
            <person name="Lopez Roques C."/>
            <person name="Donnadieu C."/>
            <person name="Postlethwait J."/>
            <person name="Bobe J."/>
            <person name="Verreycken H."/>
            <person name="Guiguen Y."/>
        </authorList>
    </citation>
    <scope>NUCLEOTIDE SEQUENCE [LARGE SCALE GENOMIC DNA]</scope>
    <source>
        <strain evidence="15">Up_M1</strain>
        <tissue evidence="15">Testis</tissue>
    </source>
</reference>
<evidence type="ECO:0000313" key="15">
    <source>
        <dbReference type="EMBL" id="KAL1006062.1"/>
    </source>
</evidence>
<proteinExistence type="inferred from homology"/>
<dbReference type="GO" id="GO:0005634">
    <property type="term" value="C:nucleus"/>
    <property type="evidence" value="ECO:0007669"/>
    <property type="project" value="UniProtKB-SubCell"/>
</dbReference>
<keyword evidence="16" id="KW-1185">Reference proteome</keyword>
<feature type="domain" description="C2H2-type" evidence="14">
    <location>
        <begin position="193"/>
        <end position="220"/>
    </location>
</feature>
<feature type="domain" description="C2H2-type" evidence="14">
    <location>
        <begin position="361"/>
        <end position="388"/>
    </location>
</feature>
<dbReference type="InterPro" id="IPR013087">
    <property type="entry name" value="Znf_C2H2_type"/>
</dbReference>
<evidence type="ECO:0000256" key="4">
    <source>
        <dbReference type="ARBA" id="ARBA00022723"/>
    </source>
</evidence>
<comment type="similarity">
    <text evidence="3">Belongs to the krueppel C2H2-type zinc-finger protein family.</text>
</comment>
<feature type="domain" description="C2H2-type" evidence="14">
    <location>
        <begin position="305"/>
        <end position="332"/>
    </location>
</feature>
<keyword evidence="11" id="KW-0539">Nucleus</keyword>
<evidence type="ECO:0000256" key="7">
    <source>
        <dbReference type="ARBA" id="ARBA00022833"/>
    </source>
</evidence>
<dbReference type="Pfam" id="PF13894">
    <property type="entry name" value="zf-C2H2_4"/>
    <property type="match status" value="1"/>
</dbReference>
<dbReference type="FunFam" id="3.30.160.60:FF:000097">
    <property type="entry name" value="Zinc finger protein"/>
    <property type="match status" value="1"/>
</dbReference>
<dbReference type="GO" id="GO:0008270">
    <property type="term" value="F:zinc ion binding"/>
    <property type="evidence" value="ECO:0007669"/>
    <property type="project" value="UniProtKB-KW"/>
</dbReference>
<dbReference type="FunFam" id="3.30.160.60:FF:000733">
    <property type="entry name" value="Zinc finger protein 236 variant"/>
    <property type="match status" value="1"/>
</dbReference>
<evidence type="ECO:0000256" key="6">
    <source>
        <dbReference type="ARBA" id="ARBA00022771"/>
    </source>
</evidence>
<keyword evidence="9" id="KW-0238">DNA-binding</keyword>
<keyword evidence="6 12" id="KW-0863">Zinc-finger</keyword>
<dbReference type="InterPro" id="IPR036236">
    <property type="entry name" value="Znf_C2H2_sf"/>
</dbReference>
<evidence type="ECO:0000256" key="8">
    <source>
        <dbReference type="ARBA" id="ARBA00023015"/>
    </source>
</evidence>
<comment type="caution">
    <text evidence="15">The sequence shown here is derived from an EMBL/GenBank/DDBJ whole genome shotgun (WGS) entry which is preliminary data.</text>
</comment>
<keyword evidence="4" id="KW-0479">Metal-binding</keyword>
<evidence type="ECO:0000259" key="14">
    <source>
        <dbReference type="PROSITE" id="PS50157"/>
    </source>
</evidence>
<dbReference type="SMART" id="SM00355">
    <property type="entry name" value="ZnF_C2H2"/>
    <property type="match status" value="7"/>
</dbReference>